<evidence type="ECO:0000256" key="4">
    <source>
        <dbReference type="SAM" id="Phobius"/>
    </source>
</evidence>
<dbReference type="PROSITE" id="PS51228">
    <property type="entry name" value="ACB_2"/>
    <property type="match status" value="1"/>
</dbReference>
<dbReference type="InterPro" id="IPR000582">
    <property type="entry name" value="Acyl-CoA-binding_protein"/>
</dbReference>
<organism evidence="6 7">
    <name type="scientific">Rubroshorea leprosula</name>
    <dbReference type="NCBI Taxonomy" id="152421"/>
    <lineage>
        <taxon>Eukaryota</taxon>
        <taxon>Viridiplantae</taxon>
        <taxon>Streptophyta</taxon>
        <taxon>Embryophyta</taxon>
        <taxon>Tracheophyta</taxon>
        <taxon>Spermatophyta</taxon>
        <taxon>Magnoliopsida</taxon>
        <taxon>eudicotyledons</taxon>
        <taxon>Gunneridae</taxon>
        <taxon>Pentapetalae</taxon>
        <taxon>rosids</taxon>
        <taxon>malvids</taxon>
        <taxon>Malvales</taxon>
        <taxon>Dipterocarpaceae</taxon>
        <taxon>Rubroshorea</taxon>
    </lineage>
</organism>
<evidence type="ECO:0000256" key="2">
    <source>
        <dbReference type="ARBA" id="ARBA00023121"/>
    </source>
</evidence>
<feature type="region of interest" description="Disordered" evidence="3">
    <location>
        <begin position="128"/>
        <end position="182"/>
    </location>
</feature>
<dbReference type="PANTHER" id="PTHR23310">
    <property type="entry name" value="ACYL-COA-BINDING PROTEIN, ACBP"/>
    <property type="match status" value="1"/>
</dbReference>
<keyword evidence="4" id="KW-0472">Membrane</keyword>
<dbReference type="PANTHER" id="PTHR23310:SF122">
    <property type="entry name" value="ACYL-COA-BINDING DOMAIN-CONTAINING PROTEIN 3"/>
    <property type="match status" value="1"/>
</dbReference>
<dbReference type="SUPFAM" id="SSF47027">
    <property type="entry name" value="Acyl-CoA binding protein"/>
    <property type="match status" value="1"/>
</dbReference>
<keyword evidence="4" id="KW-1133">Transmembrane helix</keyword>
<evidence type="ECO:0000313" key="7">
    <source>
        <dbReference type="Proteomes" id="UP001054252"/>
    </source>
</evidence>
<feature type="transmembrane region" description="Helical" evidence="4">
    <location>
        <begin position="351"/>
        <end position="369"/>
    </location>
</feature>
<evidence type="ECO:0000259" key="5">
    <source>
        <dbReference type="PROSITE" id="PS51228"/>
    </source>
</evidence>
<dbReference type="InterPro" id="IPR035984">
    <property type="entry name" value="Acyl-CoA-binding_sf"/>
</dbReference>
<comment type="similarity">
    <text evidence="1">Belongs to the ACBP family.</text>
</comment>
<gene>
    <name evidence="6" type="ORF">SLEP1_g30261</name>
</gene>
<evidence type="ECO:0000256" key="3">
    <source>
        <dbReference type="SAM" id="MobiDB-lite"/>
    </source>
</evidence>
<keyword evidence="2" id="KW-0446">Lipid-binding</keyword>
<keyword evidence="4" id="KW-0812">Transmembrane</keyword>
<reference evidence="6 7" key="1">
    <citation type="journal article" date="2021" name="Commun. Biol.">
        <title>The genome of Shorea leprosula (Dipterocarpaceae) highlights the ecological relevance of drought in aseasonal tropical rainforests.</title>
        <authorList>
            <person name="Ng K.K.S."/>
            <person name="Kobayashi M.J."/>
            <person name="Fawcett J.A."/>
            <person name="Hatakeyama M."/>
            <person name="Paape T."/>
            <person name="Ng C.H."/>
            <person name="Ang C.C."/>
            <person name="Tnah L.H."/>
            <person name="Lee C.T."/>
            <person name="Nishiyama T."/>
            <person name="Sese J."/>
            <person name="O'Brien M.J."/>
            <person name="Copetti D."/>
            <person name="Mohd Noor M.I."/>
            <person name="Ong R.C."/>
            <person name="Putra M."/>
            <person name="Sireger I.Z."/>
            <person name="Indrioko S."/>
            <person name="Kosugi Y."/>
            <person name="Izuno A."/>
            <person name="Isagi Y."/>
            <person name="Lee S.L."/>
            <person name="Shimizu K.K."/>
        </authorList>
    </citation>
    <scope>NUCLEOTIDE SEQUENCE [LARGE SCALE GENOMIC DNA]</scope>
    <source>
        <strain evidence="6">214</strain>
    </source>
</reference>
<dbReference type="EMBL" id="BPVZ01000054">
    <property type="protein sequence ID" value="GKV20094.1"/>
    <property type="molecule type" value="Genomic_DNA"/>
</dbReference>
<protein>
    <recommendedName>
        <fullName evidence="5">ACB domain-containing protein</fullName>
    </recommendedName>
</protein>
<dbReference type="InterPro" id="IPR014352">
    <property type="entry name" value="FERM/acyl-CoA-bd_prot_sf"/>
</dbReference>
<feature type="transmembrane region" description="Helical" evidence="4">
    <location>
        <begin position="6"/>
        <end position="25"/>
    </location>
</feature>
<feature type="domain" description="ACB" evidence="5">
    <location>
        <begin position="295"/>
        <end position="381"/>
    </location>
</feature>
<proteinExistence type="inferred from homology"/>
<sequence>MELLQEIVLTAIVAVLFSFLIAKLVSVAMSGGSVVESESKSGTGVDEEIIVQELQFGGRLKVKALESERKVEFVEEIVSGAEDFGAAAAQVEEITESVASGPELEIETLQQPEKSEYEVKLDDVVDKKSSGIGKGTGLEKESASEVADAKEESPKADKAAESATLSREMEAEACQLQEKSESEVKFDDFIEGKVENKEVGEMVPEKSESEVNKQVREMVQEKSESEVKCDDAVQENVENREVEKIGEEFETKNDQEAQSDEFGVVESKLERLGSEEKEMKSESDDDWEDIERSELEKAFAVAVKYVEGKGELEGMESDVKMEMYGLHKVATQGPCRETQPMALKMSARAKWYQTVLCICIYLILHLLLYDFGLFGLLELIA</sequence>
<keyword evidence="7" id="KW-1185">Reference proteome</keyword>
<evidence type="ECO:0000256" key="1">
    <source>
        <dbReference type="ARBA" id="ARBA00005567"/>
    </source>
</evidence>
<dbReference type="Proteomes" id="UP001054252">
    <property type="component" value="Unassembled WGS sequence"/>
</dbReference>
<dbReference type="GO" id="GO:0000062">
    <property type="term" value="F:fatty-acyl-CoA binding"/>
    <property type="evidence" value="ECO:0007669"/>
    <property type="project" value="InterPro"/>
</dbReference>
<accession>A0AAV5JZK0</accession>
<feature type="compositionally biased region" description="Basic and acidic residues" evidence="3">
    <location>
        <begin position="137"/>
        <end position="160"/>
    </location>
</feature>
<evidence type="ECO:0000313" key="6">
    <source>
        <dbReference type="EMBL" id="GKV20094.1"/>
    </source>
</evidence>
<name>A0AAV5JZK0_9ROSI</name>
<dbReference type="Pfam" id="PF00887">
    <property type="entry name" value="ACBP"/>
    <property type="match status" value="1"/>
</dbReference>
<feature type="region of interest" description="Disordered" evidence="3">
    <location>
        <begin position="197"/>
        <end position="233"/>
    </location>
</feature>
<dbReference type="GO" id="GO:0006631">
    <property type="term" value="P:fatty acid metabolic process"/>
    <property type="evidence" value="ECO:0007669"/>
    <property type="project" value="TreeGrafter"/>
</dbReference>
<dbReference type="AlphaFoldDB" id="A0AAV5JZK0"/>
<dbReference type="Gene3D" id="1.20.80.10">
    <property type="match status" value="1"/>
</dbReference>
<comment type="caution">
    <text evidence="6">The sequence shown here is derived from an EMBL/GenBank/DDBJ whole genome shotgun (WGS) entry which is preliminary data.</text>
</comment>